<dbReference type="PROSITE" id="PS00615">
    <property type="entry name" value="C_TYPE_LECTIN_1"/>
    <property type="match status" value="1"/>
</dbReference>
<reference evidence="6" key="1">
    <citation type="submission" date="2023-01" db="EMBL/GenBank/DDBJ databases">
        <title>Genome assembly of the deep-sea coral Lophelia pertusa.</title>
        <authorList>
            <person name="Herrera S."/>
            <person name="Cordes E."/>
        </authorList>
    </citation>
    <scope>NUCLEOTIDE SEQUENCE</scope>
    <source>
        <strain evidence="6">USNM1676648</strain>
        <tissue evidence="6">Polyp</tissue>
    </source>
</reference>
<evidence type="ECO:0000313" key="6">
    <source>
        <dbReference type="EMBL" id="KAJ7378082.1"/>
    </source>
</evidence>
<evidence type="ECO:0000259" key="5">
    <source>
        <dbReference type="PROSITE" id="PS50041"/>
    </source>
</evidence>
<keyword evidence="4" id="KW-0732">Signal</keyword>
<feature type="region of interest" description="Disordered" evidence="2">
    <location>
        <begin position="452"/>
        <end position="483"/>
    </location>
</feature>
<dbReference type="Gene3D" id="3.10.100.10">
    <property type="entry name" value="Mannose-Binding Protein A, subunit A"/>
    <property type="match status" value="1"/>
</dbReference>
<comment type="caution">
    <text evidence="6">The sequence shown here is derived from an EMBL/GenBank/DDBJ whole genome shotgun (WGS) entry which is preliminary data.</text>
</comment>
<evidence type="ECO:0000256" key="3">
    <source>
        <dbReference type="SAM" id="Phobius"/>
    </source>
</evidence>
<organism evidence="6 7">
    <name type="scientific">Desmophyllum pertusum</name>
    <dbReference type="NCBI Taxonomy" id="174260"/>
    <lineage>
        <taxon>Eukaryota</taxon>
        <taxon>Metazoa</taxon>
        <taxon>Cnidaria</taxon>
        <taxon>Anthozoa</taxon>
        <taxon>Hexacorallia</taxon>
        <taxon>Scleractinia</taxon>
        <taxon>Caryophylliina</taxon>
        <taxon>Caryophylliidae</taxon>
        <taxon>Desmophyllum</taxon>
    </lineage>
</organism>
<dbReference type="AlphaFoldDB" id="A0A9W9ZAM7"/>
<accession>A0A9W9ZAM7</accession>
<dbReference type="SUPFAM" id="SSF56436">
    <property type="entry name" value="C-type lectin-like"/>
    <property type="match status" value="1"/>
</dbReference>
<evidence type="ECO:0000313" key="7">
    <source>
        <dbReference type="Proteomes" id="UP001163046"/>
    </source>
</evidence>
<feature type="signal peptide" evidence="4">
    <location>
        <begin position="1"/>
        <end position="19"/>
    </location>
</feature>
<dbReference type="InterPro" id="IPR016187">
    <property type="entry name" value="CTDL_fold"/>
</dbReference>
<dbReference type="CDD" id="cd00037">
    <property type="entry name" value="CLECT"/>
    <property type="match status" value="1"/>
</dbReference>
<dbReference type="OrthoDB" id="418245at2759"/>
<dbReference type="PANTHER" id="PTHR22803">
    <property type="entry name" value="MANNOSE, PHOSPHOLIPASE, LECTIN RECEPTOR RELATED"/>
    <property type="match status" value="1"/>
</dbReference>
<feature type="compositionally biased region" description="Polar residues" evidence="2">
    <location>
        <begin position="453"/>
        <end position="479"/>
    </location>
</feature>
<keyword evidence="3" id="KW-0472">Membrane</keyword>
<protein>
    <recommendedName>
        <fullName evidence="5">C-type lectin domain-containing protein</fullName>
    </recommendedName>
</protein>
<dbReference type="SMART" id="SM00034">
    <property type="entry name" value="CLECT"/>
    <property type="match status" value="1"/>
</dbReference>
<gene>
    <name evidence="6" type="ORF">OS493_024745</name>
</gene>
<dbReference type="InterPro" id="IPR016186">
    <property type="entry name" value="C-type_lectin-like/link_sf"/>
</dbReference>
<dbReference type="InterPro" id="IPR018378">
    <property type="entry name" value="C-type_lectin_CS"/>
</dbReference>
<feature type="transmembrane region" description="Helical" evidence="3">
    <location>
        <begin position="379"/>
        <end position="402"/>
    </location>
</feature>
<keyword evidence="7" id="KW-1185">Reference proteome</keyword>
<feature type="domain" description="C-type lectin" evidence="5">
    <location>
        <begin position="248"/>
        <end position="364"/>
    </location>
</feature>
<evidence type="ECO:0000256" key="2">
    <source>
        <dbReference type="SAM" id="MobiDB-lite"/>
    </source>
</evidence>
<dbReference type="InterPro" id="IPR001304">
    <property type="entry name" value="C-type_lectin-like"/>
</dbReference>
<dbReference type="PROSITE" id="PS50041">
    <property type="entry name" value="C_TYPE_LECTIN_2"/>
    <property type="match status" value="1"/>
</dbReference>
<keyword evidence="3" id="KW-1133">Transmembrane helix</keyword>
<evidence type="ECO:0000256" key="4">
    <source>
        <dbReference type="SAM" id="SignalP"/>
    </source>
</evidence>
<dbReference type="InterPro" id="IPR050111">
    <property type="entry name" value="C-type_lectin/snaclec_domain"/>
</dbReference>
<evidence type="ECO:0000256" key="1">
    <source>
        <dbReference type="ARBA" id="ARBA00023157"/>
    </source>
</evidence>
<proteinExistence type="predicted"/>
<keyword evidence="3" id="KW-0812">Transmembrane</keyword>
<dbReference type="Pfam" id="PF00059">
    <property type="entry name" value="Lectin_C"/>
    <property type="match status" value="1"/>
</dbReference>
<dbReference type="EMBL" id="MU826369">
    <property type="protein sequence ID" value="KAJ7378082.1"/>
    <property type="molecule type" value="Genomic_DNA"/>
</dbReference>
<keyword evidence="1" id="KW-1015">Disulfide bond</keyword>
<dbReference type="Proteomes" id="UP001163046">
    <property type="component" value="Unassembled WGS sequence"/>
</dbReference>
<name>A0A9W9ZAM7_9CNID</name>
<feature type="chain" id="PRO_5040885995" description="C-type lectin domain-containing protein" evidence="4">
    <location>
        <begin position="20"/>
        <end position="564"/>
    </location>
</feature>
<sequence>MRSSVSFVLVLGSLVEIMSWHHYQRDSIMTLKPANQRQALVMNGDPIKSLDASFCFVTGKSENGNKVHSQYKQNHETVHRQVDQEYQIRKGCYELTPESQIISQLIMDGSRTISNGTKPASRLHLENMLFKLLLLLFFHVLIKRNISLELQLLATAIFQWEIAIGTLSPTPAYSLPSSVHNITPSLPSFQSKITNDYLARTLNASIAASKGLNEMTASQTASFQITMPVTDTKLAHLQGICDDDWIHDGDLCYRVVTEVRKFNYAERFCVMNSAHLISIASKEENDRIFNLIKTFIGPPGKSKIWLGMERLSSDSELHWIDNEPLNYSNWAPGEPDQTGACVQMIHKGWWEDTSCVQQLPYICKKGSKVSLPYSRATELGILVGIPLACSVIMLTVVAVLLVKSIYDSEGTYYGYGKNRNKDKIHSCLVTMTTSIAHVGAVGQYDRRFRRASMKSNPSEHSTHSIPSAQSSEHSRNNSLVEAPEITVTPVTPEGERRFEAKVFASSSTSIEQERFQSATSLENLLSRKYIKPKTRRLRSLRKSEAVVTPAGHDGKYIKKEFYEI</sequence>